<evidence type="ECO:0000256" key="5">
    <source>
        <dbReference type="ARBA" id="ARBA00023163"/>
    </source>
</evidence>
<dbReference type="EMBL" id="ABXJ01000073">
    <property type="protein sequence ID" value="EEA90412.1"/>
    <property type="molecule type" value="Genomic_DNA"/>
</dbReference>
<dbReference type="Gene3D" id="1.10.1740.10">
    <property type="match status" value="1"/>
</dbReference>
<evidence type="ECO:0000256" key="2">
    <source>
        <dbReference type="ARBA" id="ARBA00023015"/>
    </source>
</evidence>
<dbReference type="InterPro" id="IPR013324">
    <property type="entry name" value="RNA_pol_sigma_r3/r4-like"/>
</dbReference>
<comment type="caution">
    <text evidence="8">The sequence shown here is derived from an EMBL/GenBank/DDBJ whole genome shotgun (WGS) entry which is preliminary data.</text>
</comment>
<evidence type="ECO:0000256" key="1">
    <source>
        <dbReference type="ARBA" id="ARBA00010641"/>
    </source>
</evidence>
<dbReference type="InterPro" id="IPR013325">
    <property type="entry name" value="RNA_pol_sigma_r2"/>
</dbReference>
<keyword evidence="2" id="KW-0805">Transcription regulation</keyword>
<gene>
    <name evidence="8" type="ORF">COLSTE_01409</name>
</gene>
<evidence type="ECO:0000313" key="8">
    <source>
        <dbReference type="EMBL" id="EEA90412.1"/>
    </source>
</evidence>
<name>B6GBF0_9ACTN</name>
<dbReference type="InterPro" id="IPR014284">
    <property type="entry name" value="RNA_pol_sigma-70_dom"/>
</dbReference>
<dbReference type="InterPro" id="IPR039425">
    <property type="entry name" value="RNA_pol_sigma-70-like"/>
</dbReference>
<protein>
    <submittedName>
        <fullName evidence="8">Sigma-70 region 2</fullName>
    </submittedName>
</protein>
<keyword evidence="4" id="KW-0238">DNA-binding</keyword>
<reference evidence="8 9" key="1">
    <citation type="submission" date="2008-10" db="EMBL/GenBank/DDBJ databases">
        <title>Draft genome sequence of Collinsella stercoris (DSM 13279).</title>
        <authorList>
            <person name="Sudarsanam P."/>
            <person name="Ley R."/>
            <person name="Guruge J."/>
            <person name="Turnbaugh P.J."/>
            <person name="Mahowald M."/>
            <person name="Liep D."/>
            <person name="Gordon J."/>
        </authorList>
    </citation>
    <scope>NUCLEOTIDE SEQUENCE [LARGE SCALE GENOMIC DNA]</scope>
    <source>
        <strain evidence="8 9">DSM 13279</strain>
    </source>
</reference>
<keyword evidence="3" id="KW-0731">Sigma factor</keyword>
<dbReference type="STRING" id="445975.COLSTE_01409"/>
<dbReference type="GeneID" id="98003151"/>
<dbReference type="CDD" id="cd06171">
    <property type="entry name" value="Sigma70_r4"/>
    <property type="match status" value="1"/>
</dbReference>
<dbReference type="GO" id="GO:0003677">
    <property type="term" value="F:DNA binding"/>
    <property type="evidence" value="ECO:0007669"/>
    <property type="project" value="UniProtKB-KW"/>
</dbReference>
<dbReference type="SUPFAM" id="SSF88946">
    <property type="entry name" value="Sigma2 domain of RNA polymerase sigma factors"/>
    <property type="match status" value="1"/>
</dbReference>
<evidence type="ECO:0000256" key="3">
    <source>
        <dbReference type="ARBA" id="ARBA00023082"/>
    </source>
</evidence>
<evidence type="ECO:0000313" key="9">
    <source>
        <dbReference type="Proteomes" id="UP000003560"/>
    </source>
</evidence>
<evidence type="ECO:0000259" key="6">
    <source>
        <dbReference type="Pfam" id="PF04542"/>
    </source>
</evidence>
<keyword evidence="9" id="KW-1185">Reference proteome</keyword>
<organism evidence="8 9">
    <name type="scientific">Collinsella stercoris DSM 13279</name>
    <dbReference type="NCBI Taxonomy" id="445975"/>
    <lineage>
        <taxon>Bacteria</taxon>
        <taxon>Bacillati</taxon>
        <taxon>Actinomycetota</taxon>
        <taxon>Coriobacteriia</taxon>
        <taxon>Coriobacteriales</taxon>
        <taxon>Coriobacteriaceae</taxon>
        <taxon>Collinsella</taxon>
    </lineage>
</organism>
<dbReference type="Gene3D" id="1.10.10.10">
    <property type="entry name" value="Winged helix-like DNA-binding domain superfamily/Winged helix DNA-binding domain"/>
    <property type="match status" value="1"/>
</dbReference>
<sequence length="181" mass="20220">MCVAFRARGLGQVDVKRVVETHYDDVLVYCRRHTQTIDEAQDATQEVFLRFVRTADRYRDAGKPLAYLLTIARNVCIDFDRARPRSCVELPAEDVLAAPESPRNPGGAYGEAIGEAVALRRALASLSADMREVLELRFDQELKLVDIARVLGISRFAARRRVDAALAALRAQMDVGGEESW</sequence>
<dbReference type="InterPro" id="IPR007627">
    <property type="entry name" value="RNA_pol_sigma70_r2"/>
</dbReference>
<dbReference type="Proteomes" id="UP000003560">
    <property type="component" value="Unassembled WGS sequence"/>
</dbReference>
<evidence type="ECO:0000259" key="7">
    <source>
        <dbReference type="Pfam" id="PF04545"/>
    </source>
</evidence>
<dbReference type="NCBIfam" id="TIGR02937">
    <property type="entry name" value="sigma70-ECF"/>
    <property type="match status" value="1"/>
</dbReference>
<feature type="domain" description="RNA polymerase sigma-70 region 4" evidence="7">
    <location>
        <begin position="122"/>
        <end position="171"/>
    </location>
</feature>
<dbReference type="InterPro" id="IPR007630">
    <property type="entry name" value="RNA_pol_sigma70_r4"/>
</dbReference>
<dbReference type="AlphaFoldDB" id="B6GBF0"/>
<dbReference type="HOGENOM" id="CLU_047691_3_4_11"/>
<dbReference type="Pfam" id="PF04545">
    <property type="entry name" value="Sigma70_r4"/>
    <property type="match status" value="1"/>
</dbReference>
<feature type="domain" description="RNA polymerase sigma-70 region 2" evidence="6">
    <location>
        <begin position="19"/>
        <end position="82"/>
    </location>
</feature>
<comment type="similarity">
    <text evidence="1">Belongs to the sigma-70 factor family. ECF subfamily.</text>
</comment>
<reference evidence="8 9" key="2">
    <citation type="submission" date="2008-10" db="EMBL/GenBank/DDBJ databases">
        <authorList>
            <person name="Fulton L."/>
            <person name="Clifton S."/>
            <person name="Fulton B."/>
            <person name="Xu J."/>
            <person name="Minx P."/>
            <person name="Pepin K.H."/>
            <person name="Johnson M."/>
            <person name="Thiruvilangam P."/>
            <person name="Bhonagiri V."/>
            <person name="Nash W.E."/>
            <person name="Mardis E.R."/>
            <person name="Wilson R.K."/>
        </authorList>
    </citation>
    <scope>NUCLEOTIDE SEQUENCE [LARGE SCALE GENOMIC DNA]</scope>
    <source>
        <strain evidence="8 9">DSM 13279</strain>
    </source>
</reference>
<dbReference type="SUPFAM" id="SSF88659">
    <property type="entry name" value="Sigma3 and sigma4 domains of RNA polymerase sigma factors"/>
    <property type="match status" value="1"/>
</dbReference>
<keyword evidence="5" id="KW-0804">Transcription</keyword>
<dbReference type="eggNOG" id="COG1595">
    <property type="taxonomic scope" value="Bacteria"/>
</dbReference>
<accession>B6GBF0</accession>
<evidence type="ECO:0000256" key="4">
    <source>
        <dbReference type="ARBA" id="ARBA00023125"/>
    </source>
</evidence>
<proteinExistence type="inferred from homology"/>
<dbReference type="InterPro" id="IPR036388">
    <property type="entry name" value="WH-like_DNA-bd_sf"/>
</dbReference>
<dbReference type="OrthoDB" id="9784272at2"/>
<dbReference type="Pfam" id="PF04542">
    <property type="entry name" value="Sigma70_r2"/>
    <property type="match status" value="1"/>
</dbReference>
<dbReference type="GO" id="GO:0006352">
    <property type="term" value="P:DNA-templated transcription initiation"/>
    <property type="evidence" value="ECO:0007669"/>
    <property type="project" value="InterPro"/>
</dbReference>
<dbReference type="PANTHER" id="PTHR43133">
    <property type="entry name" value="RNA POLYMERASE ECF-TYPE SIGMA FACTO"/>
    <property type="match status" value="1"/>
</dbReference>
<dbReference type="RefSeq" id="WP_006721053.1">
    <property type="nucleotide sequence ID" value="NZ_CP085935.1"/>
</dbReference>
<dbReference type="PANTHER" id="PTHR43133:SF8">
    <property type="entry name" value="RNA POLYMERASE SIGMA FACTOR HI_1459-RELATED"/>
    <property type="match status" value="1"/>
</dbReference>
<dbReference type="GO" id="GO:0016987">
    <property type="term" value="F:sigma factor activity"/>
    <property type="evidence" value="ECO:0007669"/>
    <property type="project" value="UniProtKB-KW"/>
</dbReference>